<accession>A0A9X1F2U7</accession>
<dbReference type="AlphaFoldDB" id="A0A9X1F2U7"/>
<dbReference type="Proteomes" id="UP001138681">
    <property type="component" value="Unassembled WGS sequence"/>
</dbReference>
<feature type="compositionally biased region" description="Basic and acidic residues" evidence="1">
    <location>
        <begin position="54"/>
        <end position="64"/>
    </location>
</feature>
<feature type="region of interest" description="Disordered" evidence="1">
    <location>
        <begin position="47"/>
        <end position="71"/>
    </location>
</feature>
<gene>
    <name evidence="2" type="ORF">KCG46_05530</name>
</gene>
<dbReference type="EMBL" id="JAGSPC010000001">
    <property type="protein sequence ID" value="MBV7259037.1"/>
    <property type="molecule type" value="Genomic_DNA"/>
</dbReference>
<comment type="caution">
    <text evidence="2">The sequence shown here is derived from an EMBL/GenBank/DDBJ whole genome shotgun (WGS) entry which is preliminary data.</text>
</comment>
<protein>
    <submittedName>
        <fullName evidence="2">Uncharacterized protein</fullName>
    </submittedName>
</protein>
<reference evidence="2" key="1">
    <citation type="submission" date="2021-04" db="EMBL/GenBank/DDBJ databases">
        <authorList>
            <person name="Pira H."/>
            <person name="Risdian C."/>
            <person name="Wink J."/>
        </authorList>
    </citation>
    <scope>NUCLEOTIDE SEQUENCE</scope>
    <source>
        <strain evidence="2">WH158</strain>
    </source>
</reference>
<sequence length="71" mass="8154">MKTRPAICNRKKRYATREAAEDAADAAPFKLRAYACELCRKFHLTSRTKGMKTPRRELERKRNADQAGQNG</sequence>
<evidence type="ECO:0000313" key="3">
    <source>
        <dbReference type="Proteomes" id="UP001138681"/>
    </source>
</evidence>
<proteinExistence type="predicted"/>
<organism evidence="2 3">
    <name type="scientific">Erythrobacter crassostreae</name>
    <dbReference type="NCBI Taxonomy" id="2828328"/>
    <lineage>
        <taxon>Bacteria</taxon>
        <taxon>Pseudomonadati</taxon>
        <taxon>Pseudomonadota</taxon>
        <taxon>Alphaproteobacteria</taxon>
        <taxon>Sphingomonadales</taxon>
        <taxon>Erythrobacteraceae</taxon>
        <taxon>Erythrobacter/Porphyrobacter group</taxon>
        <taxon>Erythrobacter</taxon>
    </lineage>
</organism>
<dbReference type="RefSeq" id="WP_218404286.1">
    <property type="nucleotide sequence ID" value="NZ_JAGSPC010000001.1"/>
</dbReference>
<name>A0A9X1F2U7_9SPHN</name>
<evidence type="ECO:0000313" key="2">
    <source>
        <dbReference type="EMBL" id="MBV7259037.1"/>
    </source>
</evidence>
<keyword evidence="3" id="KW-1185">Reference proteome</keyword>
<evidence type="ECO:0000256" key="1">
    <source>
        <dbReference type="SAM" id="MobiDB-lite"/>
    </source>
</evidence>